<dbReference type="Proteomes" id="UP001150603">
    <property type="component" value="Unassembled WGS sequence"/>
</dbReference>
<dbReference type="EMBL" id="JANBPW010002337">
    <property type="protein sequence ID" value="KAJ1941158.1"/>
    <property type="molecule type" value="Genomic_DNA"/>
</dbReference>
<comment type="caution">
    <text evidence="1">The sequence shown here is derived from an EMBL/GenBank/DDBJ whole genome shotgun (WGS) entry which is preliminary data.</text>
</comment>
<accession>A0ACC1J7V9</accession>
<reference evidence="1" key="1">
    <citation type="submission" date="2022-07" db="EMBL/GenBank/DDBJ databases">
        <title>Phylogenomic reconstructions and comparative analyses of Kickxellomycotina fungi.</title>
        <authorList>
            <person name="Reynolds N.K."/>
            <person name="Stajich J.E."/>
            <person name="Barry K."/>
            <person name="Grigoriev I.V."/>
            <person name="Crous P."/>
            <person name="Smith M.E."/>
        </authorList>
    </citation>
    <scope>NUCLEOTIDE SEQUENCE</scope>
    <source>
        <strain evidence="1">NRRL 5244</strain>
    </source>
</reference>
<organism evidence="1 2">
    <name type="scientific">Linderina macrospora</name>
    <dbReference type="NCBI Taxonomy" id="4868"/>
    <lineage>
        <taxon>Eukaryota</taxon>
        <taxon>Fungi</taxon>
        <taxon>Fungi incertae sedis</taxon>
        <taxon>Zoopagomycota</taxon>
        <taxon>Kickxellomycotina</taxon>
        <taxon>Kickxellomycetes</taxon>
        <taxon>Kickxellales</taxon>
        <taxon>Kickxellaceae</taxon>
        <taxon>Linderina</taxon>
    </lineage>
</organism>
<protein>
    <submittedName>
        <fullName evidence="1">Uncharacterized protein</fullName>
    </submittedName>
</protein>
<sequence>MDEFISTVKSQSFPLSVLDTQTSFSNIPYIFFYENADASAEFMNPDLLRTTFYKTLTVYPILAGNVCMDDHGQARVVVEKDNLNMPEYLETSSDNISYSAIKDAQFRPETWPSGVATVGPIARAGADGKLKLLNVHVVRLKDNSGVILFVNIPHYVVDGVGFFGFGRRT</sequence>
<evidence type="ECO:0000313" key="1">
    <source>
        <dbReference type="EMBL" id="KAJ1941158.1"/>
    </source>
</evidence>
<keyword evidence="2" id="KW-1185">Reference proteome</keyword>
<proteinExistence type="predicted"/>
<name>A0ACC1J7V9_9FUNG</name>
<gene>
    <name evidence="1" type="ORF">FBU59_003581</name>
</gene>
<evidence type="ECO:0000313" key="2">
    <source>
        <dbReference type="Proteomes" id="UP001150603"/>
    </source>
</evidence>